<evidence type="ECO:0000313" key="1">
    <source>
        <dbReference type="EMBL" id="RRQ21032.1"/>
    </source>
</evidence>
<protein>
    <recommendedName>
        <fullName evidence="3">Nucleotidyltransferase domain-containing protein</fullName>
    </recommendedName>
</protein>
<comment type="caution">
    <text evidence="1">The sequence shown here is derived from an EMBL/GenBank/DDBJ whole genome shotgun (WGS) entry which is preliminary data.</text>
</comment>
<evidence type="ECO:0000313" key="2">
    <source>
        <dbReference type="Proteomes" id="UP000287798"/>
    </source>
</evidence>
<dbReference type="AlphaFoldDB" id="A0A426QH06"/>
<gene>
    <name evidence="1" type="ORF">D6C00_03000</name>
</gene>
<reference evidence="1 2" key="1">
    <citation type="journal article" date="2010" name="Int. J. Syst. Evol. Microbiol.">
        <title>Thiohalobacter thiocyanaticus gen. nov., sp. nov., a moderately halophilic, sulfur-oxidizing gammaproteobacterium from hypersaline lakes, that utilizes thiocyanate.</title>
        <authorList>
            <person name="Sorokin D.Y."/>
            <person name="Kovaleva O.L."/>
            <person name="Tourova T.P."/>
            <person name="Muyzer G."/>
        </authorList>
    </citation>
    <scope>NUCLEOTIDE SEQUENCE [LARGE SCALE GENOMIC DNA]</scope>
    <source>
        <strain evidence="1 2">Hrh1</strain>
    </source>
</reference>
<dbReference type="Proteomes" id="UP000287798">
    <property type="component" value="Unassembled WGS sequence"/>
</dbReference>
<name>A0A426QH06_9GAMM</name>
<sequence length="189" mass="20742">MTAIRTQPAYPEPAGPDAADSPPLHALLNALQTRFGDALQAVVLYGSCLRSADLLEGVVDLYALVDDYARAEPRLQRRLGIRLLPPNVYYLEAPVDDRTVRCKYACSVPGRARTAAPAAPDSNPMLCGGRCRPAGGKLFKQPHTAVVRAPPARDFLQGRRYPARRSRFPPCRRGILTSLWGKAPRWPLS</sequence>
<evidence type="ECO:0008006" key="3">
    <source>
        <dbReference type="Google" id="ProtNLM"/>
    </source>
</evidence>
<organism evidence="1 2">
    <name type="scientific">Thiohalobacter thiocyanaticus</name>
    <dbReference type="NCBI Taxonomy" id="585455"/>
    <lineage>
        <taxon>Bacteria</taxon>
        <taxon>Pseudomonadati</taxon>
        <taxon>Pseudomonadota</taxon>
        <taxon>Gammaproteobacteria</taxon>
        <taxon>Thiohalobacterales</taxon>
        <taxon>Thiohalobacteraceae</taxon>
        <taxon>Thiohalobacter</taxon>
    </lineage>
</organism>
<dbReference type="RefSeq" id="WP_125180245.1">
    <property type="nucleotide sequence ID" value="NZ_QZMU01000001.1"/>
</dbReference>
<accession>A0A426QH06</accession>
<dbReference type="EMBL" id="QZMU01000001">
    <property type="protein sequence ID" value="RRQ21032.1"/>
    <property type="molecule type" value="Genomic_DNA"/>
</dbReference>
<dbReference type="OrthoDB" id="7340718at2"/>
<proteinExistence type="predicted"/>
<keyword evidence="2" id="KW-1185">Reference proteome</keyword>